<keyword evidence="3" id="KW-0479">Metal-binding</keyword>
<evidence type="ECO:0000256" key="1">
    <source>
        <dbReference type="ARBA" id="ARBA00004123"/>
    </source>
</evidence>
<evidence type="ECO:0000256" key="6">
    <source>
        <dbReference type="ARBA" id="ARBA00022833"/>
    </source>
</evidence>
<dbReference type="PROSITE" id="PS00028">
    <property type="entry name" value="ZINC_FINGER_C2H2_1"/>
    <property type="match status" value="2"/>
</dbReference>
<dbReference type="InterPro" id="IPR036236">
    <property type="entry name" value="Znf_C2H2_sf"/>
</dbReference>
<dbReference type="GO" id="GO:0000433">
    <property type="term" value="P:carbon catabolite repression of transcription from RNA polymerase II promoter by glucose"/>
    <property type="evidence" value="ECO:0007669"/>
    <property type="project" value="TreeGrafter"/>
</dbReference>
<dbReference type="Proteomes" id="UP000605846">
    <property type="component" value="Unassembled WGS sequence"/>
</dbReference>
<dbReference type="GO" id="GO:0000978">
    <property type="term" value="F:RNA polymerase II cis-regulatory region sequence-specific DNA binding"/>
    <property type="evidence" value="ECO:0007669"/>
    <property type="project" value="TreeGrafter"/>
</dbReference>
<evidence type="ECO:0000313" key="15">
    <source>
        <dbReference type="Proteomes" id="UP000605846"/>
    </source>
</evidence>
<dbReference type="GO" id="GO:0005634">
    <property type="term" value="C:nucleus"/>
    <property type="evidence" value="ECO:0007669"/>
    <property type="project" value="UniProtKB-SubCell"/>
</dbReference>
<evidence type="ECO:0000256" key="8">
    <source>
        <dbReference type="ARBA" id="ARBA00023125"/>
    </source>
</evidence>
<sequence>MPPDRQGWNEKSTVVPRPYQCPICPKSFYRLEHKARHIRTHTGEKPHHCTFPGCEKRFSRSDELTRHSRIHTAPNKRKERRVIRYPHAIFSRILLPPTKDVDHIIPSLTLSPDLSVTATNFDMFYDARTNYRSGFRKRTLMFSRYFPHLAFAPGSSSLSALSLQPGCTATNIAHPPKLGTTLFLPNITKT</sequence>
<feature type="domain" description="C2H2-type" evidence="13">
    <location>
        <begin position="47"/>
        <end position="76"/>
    </location>
</feature>
<evidence type="ECO:0000256" key="12">
    <source>
        <dbReference type="PROSITE-ProRule" id="PRU00042"/>
    </source>
</evidence>
<dbReference type="PROSITE" id="PS50157">
    <property type="entry name" value="ZINC_FINGER_C2H2_2"/>
    <property type="match status" value="2"/>
</dbReference>
<evidence type="ECO:0000256" key="4">
    <source>
        <dbReference type="ARBA" id="ARBA00022737"/>
    </source>
</evidence>
<dbReference type="InterPro" id="IPR051007">
    <property type="entry name" value="creA/MIG_C2H2-ZnF"/>
</dbReference>
<dbReference type="Gene3D" id="3.30.160.60">
    <property type="entry name" value="Classic Zinc Finger"/>
    <property type="match status" value="2"/>
</dbReference>
<dbReference type="EMBL" id="JABAYA010000389">
    <property type="protein sequence ID" value="KAF7720721.1"/>
    <property type="molecule type" value="Genomic_DNA"/>
</dbReference>
<evidence type="ECO:0000256" key="10">
    <source>
        <dbReference type="ARBA" id="ARBA00023242"/>
    </source>
</evidence>
<comment type="subcellular location">
    <subcellularLocation>
        <location evidence="1">Nucleus</location>
    </subcellularLocation>
</comment>
<gene>
    <name evidence="14" type="ORF">EC973_006242</name>
</gene>
<evidence type="ECO:0000259" key="13">
    <source>
        <dbReference type="PROSITE" id="PS50157"/>
    </source>
</evidence>
<evidence type="ECO:0000256" key="5">
    <source>
        <dbReference type="ARBA" id="ARBA00022771"/>
    </source>
</evidence>
<dbReference type="OrthoDB" id="654211at2759"/>
<dbReference type="SMART" id="SM00355">
    <property type="entry name" value="ZnF_C2H2"/>
    <property type="match status" value="2"/>
</dbReference>
<evidence type="ECO:0000256" key="9">
    <source>
        <dbReference type="ARBA" id="ARBA00023163"/>
    </source>
</evidence>
<keyword evidence="15" id="KW-1185">Reference proteome</keyword>
<protein>
    <recommendedName>
        <fullName evidence="13">C2H2-type domain-containing protein</fullName>
    </recommendedName>
</protein>
<name>A0A8H7BEP1_9FUNG</name>
<keyword evidence="7" id="KW-0805">Transcription regulation</keyword>
<evidence type="ECO:0000313" key="14">
    <source>
        <dbReference type="EMBL" id="KAF7720721.1"/>
    </source>
</evidence>
<accession>A0A8H7BEP1</accession>
<keyword evidence="9" id="KW-0804">Transcription</keyword>
<dbReference type="GO" id="GO:0008270">
    <property type="term" value="F:zinc ion binding"/>
    <property type="evidence" value="ECO:0007669"/>
    <property type="project" value="UniProtKB-KW"/>
</dbReference>
<evidence type="ECO:0000256" key="2">
    <source>
        <dbReference type="ARBA" id="ARBA00022491"/>
    </source>
</evidence>
<keyword evidence="4" id="KW-0677">Repeat</keyword>
<dbReference type="PANTHER" id="PTHR47428">
    <property type="entry name" value="REGULATORY PROTEIN MIG1-RELATED"/>
    <property type="match status" value="1"/>
</dbReference>
<feature type="domain" description="C2H2-type" evidence="13">
    <location>
        <begin position="19"/>
        <end position="46"/>
    </location>
</feature>
<evidence type="ECO:0000256" key="11">
    <source>
        <dbReference type="ARBA" id="ARBA00038023"/>
    </source>
</evidence>
<proteinExistence type="inferred from homology"/>
<dbReference type="InterPro" id="IPR013087">
    <property type="entry name" value="Znf_C2H2_type"/>
</dbReference>
<comment type="similarity">
    <text evidence="11">Belongs to the creA/MIG C2H2-type zinc-finger protein family.</text>
</comment>
<keyword evidence="5 12" id="KW-0863">Zinc-finger</keyword>
<dbReference type="AlphaFoldDB" id="A0A8H7BEP1"/>
<evidence type="ECO:0000256" key="7">
    <source>
        <dbReference type="ARBA" id="ARBA00023015"/>
    </source>
</evidence>
<evidence type="ECO:0000256" key="3">
    <source>
        <dbReference type="ARBA" id="ARBA00022723"/>
    </source>
</evidence>
<organism evidence="14 15">
    <name type="scientific">Apophysomyces ossiformis</name>
    <dbReference type="NCBI Taxonomy" id="679940"/>
    <lineage>
        <taxon>Eukaryota</taxon>
        <taxon>Fungi</taxon>
        <taxon>Fungi incertae sedis</taxon>
        <taxon>Mucoromycota</taxon>
        <taxon>Mucoromycotina</taxon>
        <taxon>Mucoromycetes</taxon>
        <taxon>Mucorales</taxon>
        <taxon>Mucorineae</taxon>
        <taxon>Mucoraceae</taxon>
        <taxon>Apophysomyces</taxon>
    </lineage>
</organism>
<dbReference type="GO" id="GO:0005737">
    <property type="term" value="C:cytoplasm"/>
    <property type="evidence" value="ECO:0007669"/>
    <property type="project" value="TreeGrafter"/>
</dbReference>
<keyword evidence="8" id="KW-0238">DNA-binding</keyword>
<dbReference type="Pfam" id="PF00096">
    <property type="entry name" value="zf-C2H2"/>
    <property type="match status" value="2"/>
</dbReference>
<comment type="caution">
    <text evidence="14">The sequence shown here is derived from an EMBL/GenBank/DDBJ whole genome shotgun (WGS) entry which is preliminary data.</text>
</comment>
<keyword evidence="2" id="KW-0678">Repressor</keyword>
<reference evidence="14" key="1">
    <citation type="submission" date="2020-01" db="EMBL/GenBank/DDBJ databases">
        <title>Genome Sequencing of Three Apophysomyces-Like Fungal Strains Confirms a Novel Fungal Genus in the Mucoromycota with divergent Burkholderia-like Endosymbiotic Bacteria.</title>
        <authorList>
            <person name="Stajich J.E."/>
            <person name="Macias A.M."/>
            <person name="Carter-House D."/>
            <person name="Lovett B."/>
            <person name="Kasson L.R."/>
            <person name="Berry K."/>
            <person name="Grigoriev I."/>
            <person name="Chang Y."/>
            <person name="Spatafora J."/>
            <person name="Kasson M.T."/>
        </authorList>
    </citation>
    <scope>NUCLEOTIDE SEQUENCE</scope>
    <source>
        <strain evidence="14">NRRL A-21654</strain>
    </source>
</reference>
<keyword evidence="10" id="KW-0539">Nucleus</keyword>
<keyword evidence="6" id="KW-0862">Zinc</keyword>
<dbReference type="SUPFAM" id="SSF57667">
    <property type="entry name" value="beta-beta-alpha zinc fingers"/>
    <property type="match status" value="1"/>
</dbReference>
<dbReference type="FunFam" id="3.30.160.60:FF:000152">
    <property type="entry name" value="DNA-binding protein creA"/>
    <property type="match status" value="1"/>
</dbReference>
<dbReference type="FunFam" id="3.30.160.60:FF:000045">
    <property type="entry name" value="ZFP69 zinc finger protein B"/>
    <property type="match status" value="1"/>
</dbReference>
<dbReference type="PANTHER" id="PTHR47428:SF1">
    <property type="entry name" value="REGULATORY PROTEIN MIG1-RELATED"/>
    <property type="match status" value="1"/>
</dbReference>